<dbReference type="AlphaFoldDB" id="A0A7J6GQB1"/>
<organism evidence="1 2">
    <name type="scientific">Cannabis sativa</name>
    <name type="common">Hemp</name>
    <name type="synonym">Marijuana</name>
    <dbReference type="NCBI Taxonomy" id="3483"/>
    <lineage>
        <taxon>Eukaryota</taxon>
        <taxon>Viridiplantae</taxon>
        <taxon>Streptophyta</taxon>
        <taxon>Embryophyta</taxon>
        <taxon>Tracheophyta</taxon>
        <taxon>Spermatophyta</taxon>
        <taxon>Magnoliopsida</taxon>
        <taxon>eudicotyledons</taxon>
        <taxon>Gunneridae</taxon>
        <taxon>Pentapetalae</taxon>
        <taxon>rosids</taxon>
        <taxon>fabids</taxon>
        <taxon>Rosales</taxon>
        <taxon>Cannabaceae</taxon>
        <taxon>Cannabis</taxon>
    </lineage>
</organism>
<evidence type="ECO:0000313" key="2">
    <source>
        <dbReference type="Proteomes" id="UP000525078"/>
    </source>
</evidence>
<evidence type="ECO:0008006" key="3">
    <source>
        <dbReference type="Google" id="ProtNLM"/>
    </source>
</evidence>
<sequence>MAVSIAPSYVNTAPEVYEDEYNEDFLVPSALSCQARLFCQSKCKPVDPDGLQKLLRVLKSVDMNGLFVDCWWEIVEEHVLEAYN</sequence>
<gene>
    <name evidence="1" type="ORF">F8388_014269</name>
</gene>
<dbReference type="EMBL" id="JAATIP010000045">
    <property type="protein sequence ID" value="KAF4385136.1"/>
    <property type="molecule type" value="Genomic_DNA"/>
</dbReference>
<dbReference type="Proteomes" id="UP000525078">
    <property type="component" value="Unassembled WGS sequence"/>
</dbReference>
<evidence type="ECO:0000313" key="1">
    <source>
        <dbReference type="EMBL" id="KAF4385136.1"/>
    </source>
</evidence>
<proteinExistence type="predicted"/>
<name>A0A7J6GQB1_CANSA</name>
<reference evidence="1 2" key="1">
    <citation type="journal article" date="2020" name="bioRxiv">
        <title>Sequence and annotation of 42 cannabis genomes reveals extensive copy number variation in cannabinoid synthesis and pathogen resistance genes.</title>
        <authorList>
            <person name="Mckernan K.J."/>
            <person name="Helbert Y."/>
            <person name="Kane L.T."/>
            <person name="Ebling H."/>
            <person name="Zhang L."/>
            <person name="Liu B."/>
            <person name="Eaton Z."/>
            <person name="Mclaughlin S."/>
            <person name="Kingan S."/>
            <person name="Baybayan P."/>
            <person name="Concepcion G."/>
            <person name="Jordan M."/>
            <person name="Riva A."/>
            <person name="Barbazuk W."/>
            <person name="Harkins T."/>
        </authorList>
    </citation>
    <scope>NUCLEOTIDE SEQUENCE [LARGE SCALE GENOMIC DNA]</scope>
    <source>
        <strain evidence="2">cv. Jamaican Lion 4</strain>
        <tissue evidence="1">Leaf</tissue>
    </source>
</reference>
<protein>
    <recommendedName>
        <fullName evidence="3">Beta-amylase</fullName>
    </recommendedName>
</protein>
<dbReference type="Gene3D" id="3.20.20.80">
    <property type="entry name" value="Glycosidases"/>
    <property type="match status" value="1"/>
</dbReference>
<accession>A0A7J6GQB1</accession>
<comment type="caution">
    <text evidence="1">The sequence shown here is derived from an EMBL/GenBank/DDBJ whole genome shotgun (WGS) entry which is preliminary data.</text>
</comment>